<comment type="caution">
    <text evidence="1">The sequence shown here is derived from an EMBL/GenBank/DDBJ whole genome shotgun (WGS) entry which is preliminary data.</text>
</comment>
<reference evidence="1" key="1">
    <citation type="submission" date="2023-06" db="EMBL/GenBank/DDBJ databases">
        <title>Phylogenetic Diversity of Rhizobium strains.</title>
        <authorList>
            <person name="Moura F.T."/>
            <person name="Helene L.C.F."/>
            <person name="Hungria M."/>
        </authorList>
    </citation>
    <scope>NUCLEOTIDE SEQUENCE</scope>
    <source>
        <strain evidence="1">CCGE526</strain>
    </source>
</reference>
<gene>
    <name evidence="1" type="ORF">PY649_12405</name>
</gene>
<sequence length="73" mass="8546">MSEDGRRQRKQSFGIVWTLFDSAVFGKASFHPSKLLDTWTIFERIRGEKAFQDIRGRCRSQVFSVKYFPVISV</sequence>
<protein>
    <submittedName>
        <fullName evidence="1">Uncharacterized protein</fullName>
    </submittedName>
</protein>
<dbReference type="EMBL" id="JARFYM010000008">
    <property type="protein sequence ID" value="MDL2399702.1"/>
    <property type="molecule type" value="Genomic_DNA"/>
</dbReference>
<evidence type="ECO:0000313" key="1">
    <source>
        <dbReference type="EMBL" id="MDL2399702.1"/>
    </source>
</evidence>
<proteinExistence type="predicted"/>
<keyword evidence="2" id="KW-1185">Reference proteome</keyword>
<dbReference type="Proteomes" id="UP001172645">
    <property type="component" value="Unassembled WGS sequence"/>
</dbReference>
<evidence type="ECO:0000313" key="2">
    <source>
        <dbReference type="Proteomes" id="UP001172645"/>
    </source>
</evidence>
<name>A0ABT7JTM2_9HYPH</name>
<organism evidence="1 2">
    <name type="scientific">Rhizobium mayense</name>
    <dbReference type="NCBI Taxonomy" id="1312184"/>
    <lineage>
        <taxon>Bacteria</taxon>
        <taxon>Pseudomonadati</taxon>
        <taxon>Pseudomonadota</taxon>
        <taxon>Alphaproteobacteria</taxon>
        <taxon>Hyphomicrobiales</taxon>
        <taxon>Rhizobiaceae</taxon>
        <taxon>Rhizobium/Agrobacterium group</taxon>
        <taxon>Rhizobium</taxon>
    </lineage>
</organism>
<dbReference type="RefSeq" id="WP_285868719.1">
    <property type="nucleotide sequence ID" value="NZ_JARFYM010000008.1"/>
</dbReference>
<accession>A0ABT7JTM2</accession>